<dbReference type="SUPFAM" id="SSF55811">
    <property type="entry name" value="Nudix"/>
    <property type="match status" value="1"/>
</dbReference>
<evidence type="ECO:0000256" key="1">
    <source>
        <dbReference type="ARBA" id="ARBA00005582"/>
    </source>
</evidence>
<dbReference type="HOGENOM" id="CLU_037162_30_1_9"/>
<dbReference type="PROSITE" id="PS51462">
    <property type="entry name" value="NUDIX"/>
    <property type="match status" value="1"/>
</dbReference>
<accession>A0A0H3GFA6</accession>
<dbReference type="PANTHER" id="PTHR43736">
    <property type="entry name" value="ADP-RIBOSE PYROPHOSPHATASE"/>
    <property type="match status" value="1"/>
</dbReference>
<proteinExistence type="inferred from homology"/>
<dbReference type="EMBL" id="CP002002">
    <property type="protein sequence ID" value="AEO07345.1"/>
    <property type="molecule type" value="Genomic_DNA"/>
</dbReference>
<evidence type="ECO:0000313" key="4">
    <source>
        <dbReference type="Proteomes" id="UP000001288"/>
    </source>
</evidence>
<name>A0A0H3GFA6_LISM4</name>
<dbReference type="KEGG" id="lmt:LMRG_02713"/>
<protein>
    <recommendedName>
        <fullName evidence="2">Nudix hydrolase domain-containing protein</fullName>
    </recommendedName>
</protein>
<feature type="domain" description="Nudix hydrolase" evidence="2">
    <location>
        <begin position="2"/>
        <end position="131"/>
    </location>
</feature>
<reference evidence="4" key="1">
    <citation type="submission" date="2010-04" db="EMBL/GenBank/DDBJ databases">
        <title>The genome sequence of Listeria monocytogenes strain 10403S.</title>
        <authorList>
            <consortium name="The Broad Institute Genome Sequencing Platform"/>
            <consortium name="The Broad Institute Genome Sequencing Center for Infectious Disease"/>
            <person name="Borowsky M."/>
            <person name="Borodovsky M."/>
            <person name="Young S.K."/>
            <person name="Zeng Q."/>
            <person name="Koehrsen M."/>
            <person name="Fitzgerald M."/>
            <person name="Wiedmann M."/>
            <person name="Swaminathan B."/>
            <person name="Lauer P."/>
            <person name="Portnoy D."/>
            <person name="Cossart P."/>
            <person name="Buchrieser C."/>
            <person name="Higgins D."/>
            <person name="Abouelleil A."/>
            <person name="Alvarado L."/>
            <person name="Arachchi H.M."/>
            <person name="Berlin A."/>
            <person name="Borenstein D."/>
            <person name="Brown A."/>
            <person name="Chapman S.B."/>
            <person name="Chen Z."/>
            <person name="Dunbar C.D."/>
            <person name="Engels R."/>
            <person name="Freedman E."/>
            <person name="Gearin G."/>
            <person name="Gellesch M."/>
            <person name="Goldberg J."/>
            <person name="Griggs A."/>
            <person name="Gujja S."/>
            <person name="Heilman E."/>
            <person name="Heiman D."/>
            <person name="Howarth C."/>
            <person name="Jen D."/>
            <person name="Larson L."/>
            <person name="Lui A."/>
            <person name="MacDonald J."/>
            <person name="Mehta T."/>
            <person name="Montmayeur A."/>
            <person name="Neiman D."/>
            <person name="Park D."/>
            <person name="Pearson M."/>
            <person name="Priest M."/>
            <person name="Richards J."/>
            <person name="Roberts A."/>
            <person name="Saif S."/>
            <person name="Shea T."/>
            <person name="Shenoy N."/>
            <person name="Sisk P."/>
            <person name="Stolte C."/>
            <person name="Sykes S."/>
            <person name="Walk T."/>
            <person name="White J."/>
            <person name="Yandava C."/>
            <person name="Haas B."/>
            <person name="Nusbaum C."/>
            <person name="Birren B."/>
        </authorList>
    </citation>
    <scope>NUCLEOTIDE SEQUENCE [LARGE SCALE GENOMIC DNA]</scope>
    <source>
        <strain evidence="4">10403S</strain>
    </source>
</reference>
<evidence type="ECO:0000313" key="3">
    <source>
        <dbReference type="EMBL" id="AEO07345.1"/>
    </source>
</evidence>
<dbReference type="RefSeq" id="WP_003722394.1">
    <property type="nucleotide sequence ID" value="NC_017544.1"/>
</dbReference>
<comment type="similarity">
    <text evidence="1">Belongs to the Nudix hydrolase family.</text>
</comment>
<dbReference type="CDD" id="cd02883">
    <property type="entry name" value="NUDIX_Hydrolase"/>
    <property type="match status" value="1"/>
</dbReference>
<dbReference type="Gene3D" id="3.90.79.10">
    <property type="entry name" value="Nucleoside Triphosphate Pyrophosphohydrolase"/>
    <property type="match status" value="1"/>
</dbReference>
<organism evidence="3 4">
    <name type="scientific">Listeria monocytogenes serotype 1/2a (strain 10403S)</name>
    <dbReference type="NCBI Taxonomy" id="393133"/>
    <lineage>
        <taxon>Bacteria</taxon>
        <taxon>Bacillati</taxon>
        <taxon>Bacillota</taxon>
        <taxon>Bacilli</taxon>
        <taxon>Bacillales</taxon>
        <taxon>Listeriaceae</taxon>
        <taxon>Listeria</taxon>
    </lineage>
</organism>
<dbReference type="AlphaFoldDB" id="A0A0H3GFA6"/>
<dbReference type="Proteomes" id="UP000001288">
    <property type="component" value="Chromosome"/>
</dbReference>
<dbReference type="Pfam" id="PF00293">
    <property type="entry name" value="NUDIX"/>
    <property type="match status" value="1"/>
</dbReference>
<dbReference type="InterPro" id="IPR015797">
    <property type="entry name" value="NUDIX_hydrolase-like_dom_sf"/>
</dbReference>
<dbReference type="InterPro" id="IPR000086">
    <property type="entry name" value="NUDIX_hydrolase_dom"/>
</dbReference>
<sequence length="135" mass="15555">MKRSIHVQAFVYNEKKDEILVVRDRNLTWAFPGGHVETNQTMEEALASKVKEQTNIDIEIESILHCKERRATWEHVCTFVFRAKPVGNALLASNDDNVFRVKWIPIPLADDLLAVDQLSLNELVRSEGVLYENYT</sequence>
<dbReference type="PANTHER" id="PTHR43736:SF1">
    <property type="entry name" value="DIHYDRONEOPTERIN TRIPHOSPHATE DIPHOSPHATASE"/>
    <property type="match status" value="1"/>
</dbReference>
<gene>
    <name evidence="3" type="ordered locus">LMRG_02713</name>
</gene>
<evidence type="ECO:0000259" key="2">
    <source>
        <dbReference type="PROSITE" id="PS51462"/>
    </source>
</evidence>